<sequence>MIFLKHILNKSIKSGLVFLLMLLPFIVFPQNSIETDISLAEQFYEDGEIEKALELYESIYEKTSFQNVYKSLIGIYIKKEDFKSAENLIKKRMKGRNDAYKYEVDLGNIYRKQGNDKKANQSFEAALKDVPDGQSNYISLANDFAAISEYDFAIAVYEKAKKSTGDDIQYNFQLANIYGRKGDTEAMINQYLDVLAVNESYLQSIQNVLQTLLNPDPNGEIKEKLKENLLGRIQKNPDKTIFTELLIWQFIQEKNFSGAFIQARAIDRRLNESGTRIYSLARLASSNKDYDVAIQCYNYILEKGPSAIYYNPSRMNLVDVLKEKILSTNNYTQEELLQVDANYKESLKELGKNRKTVELMGNYAHFLAFYLDSSDAAIQLLNKAIDIPGAARTDVAECKIELADVYVTQGEIWEASLLYSQVEKEFKYDEIGERAKFKNAKIAYYTGDFFWSQAQLNALKGSTSKLISNDAIDLSLLITDNVGIDSIIEPLQIYARAELLLFQNKSAEALVTLDSIPERFPAASLNDEILYLKYKIAFKRKEFEVAGEFLQKLISTYPFDILGDDAVFYLAKLNEEQLNNPEKAMELYKSILTDYSSSIHVVEARKRFRSLRGDNIN</sequence>
<name>A0A6N9NFR7_9FLAO</name>
<dbReference type="SMART" id="SM00028">
    <property type="entry name" value="TPR"/>
    <property type="match status" value="4"/>
</dbReference>
<evidence type="ECO:0000313" key="2">
    <source>
        <dbReference type="EMBL" id="NBG64713.1"/>
    </source>
</evidence>
<dbReference type="Proteomes" id="UP000470771">
    <property type="component" value="Unassembled WGS sequence"/>
</dbReference>
<keyword evidence="1" id="KW-0802">TPR repeat</keyword>
<comment type="caution">
    <text evidence="2">The sequence shown here is derived from an EMBL/GenBank/DDBJ whole genome shotgun (WGS) entry which is preliminary data.</text>
</comment>
<gene>
    <name evidence="2" type="ORF">GQN54_01200</name>
</gene>
<dbReference type="Pfam" id="PF13174">
    <property type="entry name" value="TPR_6"/>
    <property type="match status" value="2"/>
</dbReference>
<dbReference type="Pfam" id="PF13181">
    <property type="entry name" value="TPR_8"/>
    <property type="match status" value="1"/>
</dbReference>
<proteinExistence type="predicted"/>
<organism evidence="2 3">
    <name type="scientific">Acidiluteibacter ferrifornacis</name>
    <dbReference type="NCBI Taxonomy" id="2692424"/>
    <lineage>
        <taxon>Bacteria</taxon>
        <taxon>Pseudomonadati</taxon>
        <taxon>Bacteroidota</taxon>
        <taxon>Flavobacteriia</taxon>
        <taxon>Flavobacteriales</taxon>
        <taxon>Cryomorphaceae</taxon>
        <taxon>Acidiluteibacter</taxon>
    </lineage>
</organism>
<dbReference type="InterPro" id="IPR019734">
    <property type="entry name" value="TPR_rpt"/>
</dbReference>
<evidence type="ECO:0000256" key="1">
    <source>
        <dbReference type="PROSITE-ProRule" id="PRU00339"/>
    </source>
</evidence>
<protein>
    <submittedName>
        <fullName evidence="2">Tetratricopeptide repeat protein</fullName>
    </submittedName>
</protein>
<dbReference type="GO" id="GO:0051301">
    <property type="term" value="P:cell division"/>
    <property type="evidence" value="ECO:0007669"/>
    <property type="project" value="TreeGrafter"/>
</dbReference>
<reference evidence="2 3" key="1">
    <citation type="submission" date="2019-12" db="EMBL/GenBank/DDBJ databases">
        <authorList>
            <person name="Zhao J."/>
        </authorList>
    </citation>
    <scope>NUCLEOTIDE SEQUENCE [LARGE SCALE GENOMIC DNA]</scope>
    <source>
        <strain evidence="2 3">S-15</strain>
    </source>
</reference>
<feature type="repeat" description="TPR" evidence="1">
    <location>
        <begin position="100"/>
        <end position="133"/>
    </location>
</feature>
<dbReference type="AlphaFoldDB" id="A0A6N9NFR7"/>
<dbReference type="RefSeq" id="WP_160631140.1">
    <property type="nucleotide sequence ID" value="NZ_WWNE01000003.1"/>
</dbReference>
<dbReference type="PANTHER" id="PTHR12558:SF44">
    <property type="entry name" value="TETRATRICOPEPTIDE REPEAT-CONTAINING PROTEIN"/>
    <property type="match status" value="1"/>
</dbReference>
<dbReference type="PANTHER" id="PTHR12558">
    <property type="entry name" value="CELL DIVISION CYCLE 16,23,27"/>
    <property type="match status" value="1"/>
</dbReference>
<dbReference type="EMBL" id="WWNE01000003">
    <property type="protein sequence ID" value="NBG64713.1"/>
    <property type="molecule type" value="Genomic_DNA"/>
</dbReference>
<keyword evidence="3" id="KW-1185">Reference proteome</keyword>
<dbReference type="InterPro" id="IPR011990">
    <property type="entry name" value="TPR-like_helical_dom_sf"/>
</dbReference>
<dbReference type="SUPFAM" id="SSF48452">
    <property type="entry name" value="TPR-like"/>
    <property type="match status" value="2"/>
</dbReference>
<dbReference type="PROSITE" id="PS50005">
    <property type="entry name" value="TPR"/>
    <property type="match status" value="1"/>
</dbReference>
<dbReference type="Gene3D" id="1.25.40.10">
    <property type="entry name" value="Tetratricopeptide repeat domain"/>
    <property type="match status" value="3"/>
</dbReference>
<evidence type="ECO:0000313" key="3">
    <source>
        <dbReference type="Proteomes" id="UP000470771"/>
    </source>
</evidence>
<accession>A0A6N9NFR7</accession>